<dbReference type="SUPFAM" id="SSF57184">
    <property type="entry name" value="Growth factor receptor domain"/>
    <property type="match status" value="1"/>
</dbReference>
<dbReference type="EMBL" id="JARJCW010000071">
    <property type="protein sequence ID" value="KAJ7198726.1"/>
    <property type="molecule type" value="Genomic_DNA"/>
</dbReference>
<accession>A0AAD6V015</accession>
<proteinExistence type="predicted"/>
<feature type="transmembrane region" description="Helical" evidence="2">
    <location>
        <begin position="133"/>
        <end position="156"/>
    </location>
</feature>
<organism evidence="3 4">
    <name type="scientific">Mycena pura</name>
    <dbReference type="NCBI Taxonomy" id="153505"/>
    <lineage>
        <taxon>Eukaryota</taxon>
        <taxon>Fungi</taxon>
        <taxon>Dikarya</taxon>
        <taxon>Basidiomycota</taxon>
        <taxon>Agaricomycotina</taxon>
        <taxon>Agaricomycetes</taxon>
        <taxon>Agaricomycetidae</taxon>
        <taxon>Agaricales</taxon>
        <taxon>Marasmiineae</taxon>
        <taxon>Mycenaceae</taxon>
        <taxon>Mycena</taxon>
    </lineage>
</organism>
<evidence type="ECO:0000256" key="1">
    <source>
        <dbReference type="SAM" id="MobiDB-lite"/>
    </source>
</evidence>
<evidence type="ECO:0000313" key="4">
    <source>
        <dbReference type="Proteomes" id="UP001219525"/>
    </source>
</evidence>
<feature type="region of interest" description="Disordered" evidence="1">
    <location>
        <begin position="216"/>
        <end position="237"/>
    </location>
</feature>
<dbReference type="Proteomes" id="UP001219525">
    <property type="component" value="Unassembled WGS sequence"/>
</dbReference>
<reference evidence="3" key="1">
    <citation type="submission" date="2023-03" db="EMBL/GenBank/DDBJ databases">
        <title>Massive genome expansion in bonnet fungi (Mycena s.s.) driven by repeated elements and novel gene families across ecological guilds.</title>
        <authorList>
            <consortium name="Lawrence Berkeley National Laboratory"/>
            <person name="Harder C.B."/>
            <person name="Miyauchi S."/>
            <person name="Viragh M."/>
            <person name="Kuo A."/>
            <person name="Thoen E."/>
            <person name="Andreopoulos B."/>
            <person name="Lu D."/>
            <person name="Skrede I."/>
            <person name="Drula E."/>
            <person name="Henrissat B."/>
            <person name="Morin E."/>
            <person name="Kohler A."/>
            <person name="Barry K."/>
            <person name="LaButti K."/>
            <person name="Morin E."/>
            <person name="Salamov A."/>
            <person name="Lipzen A."/>
            <person name="Mereny Z."/>
            <person name="Hegedus B."/>
            <person name="Baldrian P."/>
            <person name="Stursova M."/>
            <person name="Weitz H."/>
            <person name="Taylor A."/>
            <person name="Grigoriev I.V."/>
            <person name="Nagy L.G."/>
            <person name="Martin F."/>
            <person name="Kauserud H."/>
        </authorList>
    </citation>
    <scope>NUCLEOTIDE SEQUENCE</scope>
    <source>
        <strain evidence="3">9144</strain>
    </source>
</reference>
<protein>
    <submittedName>
        <fullName evidence="3">Uncharacterized protein</fullName>
    </submittedName>
</protein>
<sequence length="237" mass="26602">MCSDLPSEHFLCLRLLPLLPSRLHHLHWRLHQSNCLFCPSSRPVLTDGRCLPTCNKTQFFDPTCVACNWSCSSCSGSGPSQCLVCASASQVRHAGTCVAASCQQAGICPARRRRSAIPWRNTPTAVAAPRCALAWWEILLMALRCAFIFIFIMWWWRRRSRKRRVECTKRWTAAQSFEGGGWRWRLLPFGEKLFGHCASDASAHFVSRRDGVDFGPDAPSRGGPQWVGHGQATEVTL</sequence>
<keyword evidence="4" id="KW-1185">Reference proteome</keyword>
<keyword evidence="2" id="KW-0472">Membrane</keyword>
<dbReference type="InterPro" id="IPR009030">
    <property type="entry name" value="Growth_fac_rcpt_cys_sf"/>
</dbReference>
<name>A0AAD6V015_9AGAR</name>
<keyword evidence="2" id="KW-0812">Transmembrane</keyword>
<evidence type="ECO:0000256" key="2">
    <source>
        <dbReference type="SAM" id="Phobius"/>
    </source>
</evidence>
<evidence type="ECO:0000313" key="3">
    <source>
        <dbReference type="EMBL" id="KAJ7198726.1"/>
    </source>
</evidence>
<keyword evidence="2" id="KW-1133">Transmembrane helix</keyword>
<dbReference type="Gene3D" id="2.10.220.10">
    <property type="entry name" value="Hormone Receptor, Insulin-like Growth Factor Receptor 1, Chain A, domain 2"/>
    <property type="match status" value="1"/>
</dbReference>
<gene>
    <name evidence="3" type="ORF">GGX14DRAFT_373774</name>
</gene>
<comment type="caution">
    <text evidence="3">The sequence shown here is derived from an EMBL/GenBank/DDBJ whole genome shotgun (WGS) entry which is preliminary data.</text>
</comment>
<dbReference type="AlphaFoldDB" id="A0AAD6V015"/>